<proteinExistence type="predicted"/>
<sequence>MIVEQQSIVDAPVEKVWARVVTPDGINDELRPWMTMSMPRSAKDLTVDTVPVGTPIGRCWMRLFGVLPFDYDHLTIAQLDPGHGFDEQSTMLSMRSWRHQRTVEPEGDAKTVVRDRLTFELRTPLRPLTPIVTRGIGALFGHRHRRLQRHFANA</sequence>
<dbReference type="AlphaFoldDB" id="A0A318HUF6"/>
<reference evidence="2" key="1">
    <citation type="submission" date="2018-05" db="EMBL/GenBank/DDBJ databases">
        <authorList>
            <person name="Deangelis K."/>
            <person name="Huntemann M."/>
            <person name="Clum A."/>
            <person name="Pillay M."/>
            <person name="Palaniappan K."/>
            <person name="Varghese N."/>
            <person name="Mikhailova N."/>
            <person name="Stamatis D."/>
            <person name="Reddy T."/>
            <person name="Daum C."/>
            <person name="Shapiro N."/>
            <person name="Ivanova N."/>
            <person name="Kyrpides N."/>
            <person name="Woyke T."/>
        </authorList>
    </citation>
    <scope>NUCLEOTIDE SEQUENCE [LARGE SCALE GENOMIC DNA]</scope>
    <source>
        <strain evidence="2">GAS496</strain>
    </source>
</reference>
<dbReference type="EMBL" id="QJJU01000002">
    <property type="protein sequence ID" value="PXX11949.1"/>
    <property type="molecule type" value="Genomic_DNA"/>
</dbReference>
<protein>
    <submittedName>
        <fullName evidence="1">Ligand-binding SRPBCC domain-containing protein</fullName>
    </submittedName>
</protein>
<dbReference type="SUPFAM" id="SSF55961">
    <property type="entry name" value="Bet v1-like"/>
    <property type="match status" value="1"/>
</dbReference>
<comment type="caution">
    <text evidence="1">The sequence shown here is derived from an EMBL/GenBank/DDBJ whole genome shotgun (WGS) entry which is preliminary data.</text>
</comment>
<evidence type="ECO:0000313" key="1">
    <source>
        <dbReference type="EMBL" id="PXX11949.1"/>
    </source>
</evidence>
<gene>
    <name evidence="1" type="ORF">C8E89_10273</name>
</gene>
<dbReference type="Gene3D" id="3.30.530.20">
    <property type="match status" value="1"/>
</dbReference>
<name>A0A318HUF6_9MYCO</name>
<dbReference type="OrthoDB" id="7063435at2"/>
<evidence type="ECO:0000313" key="2">
    <source>
        <dbReference type="Proteomes" id="UP000247781"/>
    </source>
</evidence>
<dbReference type="InterPro" id="IPR023393">
    <property type="entry name" value="START-like_dom_sf"/>
</dbReference>
<dbReference type="RefSeq" id="WP_110314624.1">
    <property type="nucleotide sequence ID" value="NZ_QJJU01000002.1"/>
</dbReference>
<reference evidence="1 2" key="2">
    <citation type="submission" date="2018-06" db="EMBL/GenBank/DDBJ databases">
        <title>Sequencing of bacterial isolates from soil warming experiment in Harvard Forest, Massachusetts, USA.</title>
        <authorList>
            <person name="Deangelis K.PhD."/>
        </authorList>
    </citation>
    <scope>NUCLEOTIDE SEQUENCE [LARGE SCALE GENOMIC DNA]</scope>
    <source>
        <strain evidence="1 2">GAS496</strain>
    </source>
</reference>
<keyword evidence="2" id="KW-1185">Reference proteome</keyword>
<accession>A0A318HUF6</accession>
<dbReference type="Proteomes" id="UP000247781">
    <property type="component" value="Unassembled WGS sequence"/>
</dbReference>
<organism evidence="1 2">
    <name type="scientific">Mycolicibacterium moriokaense</name>
    <dbReference type="NCBI Taxonomy" id="39691"/>
    <lineage>
        <taxon>Bacteria</taxon>
        <taxon>Bacillati</taxon>
        <taxon>Actinomycetota</taxon>
        <taxon>Actinomycetes</taxon>
        <taxon>Mycobacteriales</taxon>
        <taxon>Mycobacteriaceae</taxon>
        <taxon>Mycolicibacterium</taxon>
    </lineage>
</organism>